<feature type="domain" description="Methyl-accepting transducer" evidence="8">
    <location>
        <begin position="263"/>
        <end position="499"/>
    </location>
</feature>
<dbReference type="PANTHER" id="PTHR32089:SF112">
    <property type="entry name" value="LYSOZYME-LIKE PROTEIN-RELATED"/>
    <property type="match status" value="1"/>
</dbReference>
<evidence type="ECO:0000256" key="2">
    <source>
        <dbReference type="ARBA" id="ARBA00022475"/>
    </source>
</evidence>
<evidence type="ECO:0000256" key="4">
    <source>
        <dbReference type="ARBA" id="ARBA00023224"/>
    </source>
</evidence>
<dbReference type="GO" id="GO:0007165">
    <property type="term" value="P:signal transduction"/>
    <property type="evidence" value="ECO:0007669"/>
    <property type="project" value="UniProtKB-KW"/>
</dbReference>
<dbReference type="RefSeq" id="WP_126292388.1">
    <property type="nucleotide sequence ID" value="NZ_CP155468.1"/>
</dbReference>
<evidence type="ECO:0000256" key="7">
    <source>
        <dbReference type="SAM" id="Phobius"/>
    </source>
</evidence>
<evidence type="ECO:0000256" key="5">
    <source>
        <dbReference type="ARBA" id="ARBA00029447"/>
    </source>
</evidence>
<keyword evidence="2" id="KW-1003">Cell membrane</keyword>
<dbReference type="InterPro" id="IPR004089">
    <property type="entry name" value="MCPsignal_dom"/>
</dbReference>
<evidence type="ECO:0000259" key="9">
    <source>
        <dbReference type="PROSITE" id="PS50885"/>
    </source>
</evidence>
<dbReference type="Proteomes" id="UP000276349">
    <property type="component" value="Unassembled WGS sequence"/>
</dbReference>
<proteinExistence type="inferred from homology"/>
<reference evidence="10 11" key="1">
    <citation type="submission" date="2018-12" db="EMBL/GenBank/DDBJ databases">
        <authorList>
            <person name="Yu L."/>
        </authorList>
    </citation>
    <scope>NUCLEOTIDE SEQUENCE [LARGE SCALE GENOMIC DNA]</scope>
    <source>
        <strain evidence="10 11">S5H2222</strain>
    </source>
</reference>
<sequence>MKLKYKILLLSIVPLLLSACIIGFNIIQLMTLKSSTEEIVDSLVTVEELNSASKSLQKSLSAYALNLTESNKNDIEQDLNSIQNIHKQLMPTLTTVEQQAYAEKISNKYEEILSLSTQAINENNQAEIKRQSLRTKGLINDVIELKRNISSQYANMQAELQHNIDRIIFISILLVAILLAGSIFFVYFLTNRIVKSISKVTKNAEEIANGNLAINLEEETSKDEIGSLQNSFKHMTMNLREILSHVYDSSSQVAASAEELMASADETMKGAELISASIQQVSNGAEKQAVMSEESARSAQRSILAVSEITENANLAQKLSISTSDKTKQGSSYVKETVSQMQRINESVKETDAALIKLNNQTKEIVQVLSQITEVADQTNLLSLNAAIEAARAGEAGKGFAVVADEVRKLADQTRSLVSNITEVATQIDIDTEKTVHSINDVKERVNSGLIIASDTQTTFEEILTAVEQVNMQVSNITTISNKIQSEVSKVSTHAYEMSNVSKATSDNSNSVAATSEEQLASMGEITGAADSLANLAEELQKRLSKFTI</sequence>
<dbReference type="Pfam" id="PF00015">
    <property type="entry name" value="MCPsignal"/>
    <property type="match status" value="1"/>
</dbReference>
<dbReference type="PANTHER" id="PTHR32089">
    <property type="entry name" value="METHYL-ACCEPTING CHEMOTAXIS PROTEIN MCPB"/>
    <property type="match status" value="1"/>
</dbReference>
<dbReference type="EMBL" id="RXNR01000002">
    <property type="protein sequence ID" value="RTQ96205.1"/>
    <property type="molecule type" value="Genomic_DNA"/>
</dbReference>
<evidence type="ECO:0000256" key="3">
    <source>
        <dbReference type="ARBA" id="ARBA00023136"/>
    </source>
</evidence>
<dbReference type="Pfam" id="PF00672">
    <property type="entry name" value="HAMP"/>
    <property type="match status" value="1"/>
</dbReference>
<evidence type="ECO:0000313" key="11">
    <source>
        <dbReference type="Proteomes" id="UP000276349"/>
    </source>
</evidence>
<organism evidence="10 11">
    <name type="scientific">Lysinibacillus telephonicus</name>
    <dbReference type="NCBI Taxonomy" id="1714840"/>
    <lineage>
        <taxon>Bacteria</taxon>
        <taxon>Bacillati</taxon>
        <taxon>Bacillota</taxon>
        <taxon>Bacilli</taxon>
        <taxon>Bacillales</taxon>
        <taxon>Bacillaceae</taxon>
        <taxon>Lysinibacillus</taxon>
    </lineage>
</organism>
<dbReference type="CDD" id="cd06225">
    <property type="entry name" value="HAMP"/>
    <property type="match status" value="1"/>
</dbReference>
<protein>
    <submittedName>
        <fullName evidence="10">Methyl-accepting chemotaxis protein</fullName>
    </submittedName>
</protein>
<keyword evidence="7" id="KW-0812">Transmembrane</keyword>
<dbReference type="PROSITE" id="PS51257">
    <property type="entry name" value="PROKAR_LIPOPROTEIN"/>
    <property type="match status" value="1"/>
</dbReference>
<keyword evidence="4 6" id="KW-0807">Transducer</keyword>
<gene>
    <name evidence="10" type="ORF">EKG35_00710</name>
</gene>
<dbReference type="SMART" id="SM00304">
    <property type="entry name" value="HAMP"/>
    <property type="match status" value="1"/>
</dbReference>
<accession>A0A431UX56</accession>
<dbReference type="PROSITE" id="PS50111">
    <property type="entry name" value="CHEMOTAXIS_TRANSDUC_2"/>
    <property type="match status" value="1"/>
</dbReference>
<comment type="similarity">
    <text evidence="5">Belongs to the methyl-accepting chemotaxis (MCP) protein family.</text>
</comment>
<dbReference type="Gene3D" id="6.10.340.10">
    <property type="match status" value="1"/>
</dbReference>
<feature type="domain" description="HAMP" evidence="9">
    <location>
        <begin position="191"/>
        <end position="244"/>
    </location>
</feature>
<feature type="transmembrane region" description="Helical" evidence="7">
    <location>
        <begin position="167"/>
        <end position="189"/>
    </location>
</feature>
<comment type="subcellular location">
    <subcellularLocation>
        <location evidence="1">Cell membrane</location>
    </subcellularLocation>
</comment>
<dbReference type="SMART" id="SM00283">
    <property type="entry name" value="MA"/>
    <property type="match status" value="1"/>
</dbReference>
<dbReference type="GO" id="GO:0005886">
    <property type="term" value="C:plasma membrane"/>
    <property type="evidence" value="ECO:0007669"/>
    <property type="project" value="UniProtKB-SubCell"/>
</dbReference>
<evidence type="ECO:0000259" key="8">
    <source>
        <dbReference type="PROSITE" id="PS50111"/>
    </source>
</evidence>
<evidence type="ECO:0000256" key="1">
    <source>
        <dbReference type="ARBA" id="ARBA00004236"/>
    </source>
</evidence>
<name>A0A431UX56_9BACI</name>
<keyword evidence="11" id="KW-1185">Reference proteome</keyword>
<dbReference type="SUPFAM" id="SSF58104">
    <property type="entry name" value="Methyl-accepting chemotaxis protein (MCP) signaling domain"/>
    <property type="match status" value="1"/>
</dbReference>
<dbReference type="OrthoDB" id="107771at2"/>
<keyword evidence="3 7" id="KW-0472">Membrane</keyword>
<evidence type="ECO:0000256" key="6">
    <source>
        <dbReference type="PROSITE-ProRule" id="PRU00284"/>
    </source>
</evidence>
<dbReference type="InterPro" id="IPR003660">
    <property type="entry name" value="HAMP_dom"/>
</dbReference>
<dbReference type="PROSITE" id="PS50885">
    <property type="entry name" value="HAMP"/>
    <property type="match status" value="1"/>
</dbReference>
<dbReference type="Gene3D" id="1.10.287.950">
    <property type="entry name" value="Methyl-accepting chemotaxis protein"/>
    <property type="match status" value="1"/>
</dbReference>
<keyword evidence="7" id="KW-1133">Transmembrane helix</keyword>
<comment type="caution">
    <text evidence="10">The sequence shown here is derived from an EMBL/GenBank/DDBJ whole genome shotgun (WGS) entry which is preliminary data.</text>
</comment>
<dbReference type="AlphaFoldDB" id="A0A431UX56"/>
<evidence type="ECO:0000313" key="10">
    <source>
        <dbReference type="EMBL" id="RTQ96205.1"/>
    </source>
</evidence>